<dbReference type="EC" id="1.1.1.-" evidence="4"/>
<evidence type="ECO:0000313" key="4">
    <source>
        <dbReference type="EMBL" id="TWT47561.1"/>
    </source>
</evidence>
<dbReference type="InterPro" id="IPR002347">
    <property type="entry name" value="SDR_fam"/>
</dbReference>
<comment type="caution">
    <text evidence="4">The sequence shown here is derived from an EMBL/GenBank/DDBJ whole genome shotgun (WGS) entry which is preliminary data.</text>
</comment>
<dbReference type="InterPro" id="IPR020904">
    <property type="entry name" value="Sc_DH/Rdtase_CS"/>
</dbReference>
<evidence type="ECO:0000256" key="3">
    <source>
        <dbReference type="ARBA" id="ARBA00023027"/>
    </source>
</evidence>
<dbReference type="PRINTS" id="PR00080">
    <property type="entry name" value="SDRFAMILY"/>
</dbReference>
<keyword evidence="5" id="KW-1185">Reference proteome</keyword>
<dbReference type="SUPFAM" id="SSF51735">
    <property type="entry name" value="NAD(P)-binding Rossmann-fold domains"/>
    <property type="match status" value="1"/>
</dbReference>
<name>A0A5C5WBX4_9BACT</name>
<proteinExistence type="inferred from homology"/>
<dbReference type="PROSITE" id="PS00061">
    <property type="entry name" value="ADH_SHORT"/>
    <property type="match status" value="1"/>
</dbReference>
<dbReference type="Gene3D" id="3.40.50.720">
    <property type="entry name" value="NAD(P)-binding Rossmann-like Domain"/>
    <property type="match status" value="1"/>
</dbReference>
<dbReference type="InterPro" id="IPR051122">
    <property type="entry name" value="SDR_DHRS6-like"/>
</dbReference>
<organism evidence="4 5">
    <name type="scientific">Botrimarina hoheduenensis</name>
    <dbReference type="NCBI Taxonomy" id="2528000"/>
    <lineage>
        <taxon>Bacteria</taxon>
        <taxon>Pseudomonadati</taxon>
        <taxon>Planctomycetota</taxon>
        <taxon>Planctomycetia</taxon>
        <taxon>Pirellulales</taxon>
        <taxon>Lacipirellulaceae</taxon>
        <taxon>Botrimarina</taxon>
    </lineage>
</organism>
<protein>
    <submittedName>
        <fullName evidence="4">2-keto-3-deoxy-L-fuconate dehydrogenase</fullName>
        <ecNumber evidence="4">1.1.1.-</ecNumber>
    </submittedName>
</protein>
<dbReference type="CDD" id="cd05368">
    <property type="entry name" value="DHRS6_like_SDR_c"/>
    <property type="match status" value="1"/>
</dbReference>
<dbReference type="PRINTS" id="PR00081">
    <property type="entry name" value="GDHRDH"/>
</dbReference>
<dbReference type="RefSeq" id="WP_146572266.1">
    <property type="nucleotide sequence ID" value="NZ_SJPH01000002.1"/>
</dbReference>
<evidence type="ECO:0000313" key="5">
    <source>
        <dbReference type="Proteomes" id="UP000318995"/>
    </source>
</evidence>
<accession>A0A5C5WBX4</accession>
<dbReference type="AlphaFoldDB" id="A0A5C5WBX4"/>
<dbReference type="Proteomes" id="UP000318995">
    <property type="component" value="Unassembled WGS sequence"/>
</dbReference>
<dbReference type="FunFam" id="3.40.50.720:FF:000084">
    <property type="entry name" value="Short-chain dehydrogenase reductase"/>
    <property type="match status" value="1"/>
</dbReference>
<gene>
    <name evidence="4" type="ORF">Pla111_11760</name>
</gene>
<dbReference type="EMBL" id="SJPH01000002">
    <property type="protein sequence ID" value="TWT47561.1"/>
    <property type="molecule type" value="Genomic_DNA"/>
</dbReference>
<dbReference type="PANTHER" id="PTHR43477">
    <property type="entry name" value="DIHYDROANTICAPSIN 7-DEHYDROGENASE"/>
    <property type="match status" value="1"/>
</dbReference>
<reference evidence="4 5" key="1">
    <citation type="submission" date="2019-02" db="EMBL/GenBank/DDBJ databases">
        <title>Deep-cultivation of Planctomycetes and their phenomic and genomic characterization uncovers novel biology.</title>
        <authorList>
            <person name="Wiegand S."/>
            <person name="Jogler M."/>
            <person name="Boedeker C."/>
            <person name="Pinto D."/>
            <person name="Vollmers J."/>
            <person name="Rivas-Marin E."/>
            <person name="Kohn T."/>
            <person name="Peeters S.H."/>
            <person name="Heuer A."/>
            <person name="Rast P."/>
            <person name="Oberbeckmann S."/>
            <person name="Bunk B."/>
            <person name="Jeske O."/>
            <person name="Meyerdierks A."/>
            <person name="Storesund J.E."/>
            <person name="Kallscheuer N."/>
            <person name="Luecker S."/>
            <person name="Lage O.M."/>
            <person name="Pohl T."/>
            <person name="Merkel B.J."/>
            <person name="Hornburger P."/>
            <person name="Mueller R.-W."/>
            <person name="Bruemmer F."/>
            <person name="Labrenz M."/>
            <person name="Spormann A.M."/>
            <person name="Op Den Camp H."/>
            <person name="Overmann J."/>
            <person name="Amann R."/>
            <person name="Jetten M.S.M."/>
            <person name="Mascher T."/>
            <person name="Medema M.H."/>
            <person name="Devos D.P."/>
            <person name="Kaster A.-K."/>
            <person name="Ovreas L."/>
            <person name="Rohde M."/>
            <person name="Galperin M.Y."/>
            <person name="Jogler C."/>
        </authorList>
    </citation>
    <scope>NUCLEOTIDE SEQUENCE [LARGE SCALE GENOMIC DNA]</scope>
    <source>
        <strain evidence="4 5">Pla111</strain>
    </source>
</reference>
<keyword evidence="3" id="KW-0520">NAD</keyword>
<keyword evidence="2 4" id="KW-0560">Oxidoreductase</keyword>
<dbReference type="Pfam" id="PF13561">
    <property type="entry name" value="adh_short_C2"/>
    <property type="match status" value="1"/>
</dbReference>
<dbReference type="PANTHER" id="PTHR43477:SF4">
    <property type="entry name" value="DEHYDROGENASE_REDUCTASE SDR FAMILY MEMBER 6"/>
    <property type="match status" value="1"/>
</dbReference>
<evidence type="ECO:0000256" key="1">
    <source>
        <dbReference type="ARBA" id="ARBA00006484"/>
    </source>
</evidence>
<sequence>MADRLKDKKVLVTAAGQGIGRVCAEAFAREGAAVLATDINEAALESLARAMPAVRTMRLDMRDPAAISALASAEGAFDVLLNAAGYVHHGTILDCEEQDWAFSFDLNVTAMYRLTRALLPAMLDAGGGSIVNIASVASSVTGVPNRFAYGASKAAILGLTKAIAADFVKQGIRCNAICPGTVESPSLEERMRAQAGDYDAVRAAFVARQPMGRLGKPEEVASLAVYLASDEASYTTGAIHLIDGGWCI</sequence>
<dbReference type="InterPro" id="IPR036291">
    <property type="entry name" value="NAD(P)-bd_dom_sf"/>
</dbReference>
<dbReference type="GO" id="GO:0016491">
    <property type="term" value="F:oxidoreductase activity"/>
    <property type="evidence" value="ECO:0007669"/>
    <property type="project" value="UniProtKB-KW"/>
</dbReference>
<dbReference type="OrthoDB" id="266183at2"/>
<comment type="similarity">
    <text evidence="1">Belongs to the short-chain dehydrogenases/reductases (SDR) family.</text>
</comment>
<evidence type="ECO:0000256" key="2">
    <source>
        <dbReference type="ARBA" id="ARBA00023002"/>
    </source>
</evidence>